<dbReference type="OrthoDB" id="1936430at2759"/>
<feature type="compositionally biased region" description="Basic and acidic residues" evidence="1">
    <location>
        <begin position="59"/>
        <end position="80"/>
    </location>
</feature>
<feature type="chain" id="PRO_5007738090" description="DUF7356 domain-containing protein" evidence="3">
    <location>
        <begin position="24"/>
        <end position="474"/>
    </location>
</feature>
<dbReference type="EMBL" id="KE646757">
    <property type="protein sequence ID" value="EXC75508.1"/>
    <property type="molecule type" value="Genomic_DNA"/>
</dbReference>
<keyword evidence="3" id="KW-0732">Signal</keyword>
<feature type="transmembrane region" description="Helical" evidence="2">
    <location>
        <begin position="378"/>
        <end position="396"/>
    </location>
</feature>
<feature type="compositionally biased region" description="Basic and acidic residues" evidence="1">
    <location>
        <begin position="96"/>
        <end position="154"/>
    </location>
</feature>
<dbReference type="KEGG" id="mnt:21384066"/>
<accession>W9RRA9</accession>
<evidence type="ECO:0000256" key="2">
    <source>
        <dbReference type="SAM" id="Phobius"/>
    </source>
</evidence>
<feature type="region of interest" description="Disordered" evidence="1">
    <location>
        <begin position="30"/>
        <end position="263"/>
    </location>
</feature>
<dbReference type="STRING" id="981085.W9RRA9"/>
<dbReference type="PANTHER" id="PTHR34200:SF8">
    <property type="entry name" value="TRANSMEMBRANE PROTEIN"/>
    <property type="match status" value="1"/>
</dbReference>
<evidence type="ECO:0000256" key="1">
    <source>
        <dbReference type="SAM" id="MobiDB-lite"/>
    </source>
</evidence>
<evidence type="ECO:0000313" key="7">
    <source>
        <dbReference type="Proteomes" id="UP000030645"/>
    </source>
</evidence>
<keyword evidence="2" id="KW-0812">Transmembrane</keyword>
<reference evidence="5" key="2">
    <citation type="submission" date="2013-06" db="EMBL/GenBank/DDBJ databases">
        <title>Draft Genome Sequence of a Mulberry Tree, Morus notabilis C.K. Schn.</title>
        <authorList>
            <person name="He N."/>
            <person name="Zhao S."/>
        </authorList>
    </citation>
    <scope>NUCLEOTIDE SEQUENCE</scope>
</reference>
<feature type="signal peptide" evidence="3">
    <location>
        <begin position="1"/>
        <end position="23"/>
    </location>
</feature>
<keyword evidence="7" id="KW-1185">Reference proteome</keyword>
<feature type="domain" description="DUF7356" evidence="4">
    <location>
        <begin position="254"/>
        <end position="357"/>
    </location>
</feature>
<proteinExistence type="predicted"/>
<dbReference type="Pfam" id="PF24053">
    <property type="entry name" value="DUF7356"/>
    <property type="match status" value="1"/>
</dbReference>
<dbReference type="eggNOG" id="ENOG502RIWN">
    <property type="taxonomic scope" value="Eukaryota"/>
</dbReference>
<reference evidence="7" key="1">
    <citation type="submission" date="2013-01" db="EMBL/GenBank/DDBJ databases">
        <title>Draft Genome Sequence of a Mulberry Tree, Morus notabilis C.K. Schneid.</title>
        <authorList>
            <person name="He N."/>
            <person name="Zhao S."/>
        </authorList>
    </citation>
    <scope>NUCLEOTIDE SEQUENCE</scope>
</reference>
<dbReference type="Proteomes" id="UP000030645">
    <property type="component" value="Unassembled WGS sequence"/>
</dbReference>
<feature type="region of interest" description="Disordered" evidence="1">
    <location>
        <begin position="438"/>
        <end position="474"/>
    </location>
</feature>
<dbReference type="PANTHER" id="PTHR34200">
    <property type="entry name" value="DENTIN SIALOPHOSPHOPROTEIN-LIKE ISOFORM X1"/>
    <property type="match status" value="1"/>
</dbReference>
<evidence type="ECO:0000313" key="6">
    <source>
        <dbReference type="EMBL" id="EXC75508.1"/>
    </source>
</evidence>
<feature type="compositionally biased region" description="Basic and acidic residues" evidence="1">
    <location>
        <begin position="164"/>
        <end position="188"/>
    </location>
</feature>
<keyword evidence="2" id="KW-1133">Transmembrane helix</keyword>
<gene>
    <name evidence="6" type="ORF">L484_000430</name>
    <name evidence="5" type="ORF">L484_003884</name>
</gene>
<feature type="compositionally biased region" description="Polar residues" evidence="1">
    <location>
        <begin position="30"/>
        <end position="57"/>
    </location>
</feature>
<keyword evidence="2" id="KW-0472">Membrane</keyword>
<evidence type="ECO:0000259" key="4">
    <source>
        <dbReference type="Pfam" id="PF24053"/>
    </source>
</evidence>
<evidence type="ECO:0000313" key="5">
    <source>
        <dbReference type="EMBL" id="EXB66083.1"/>
    </source>
</evidence>
<sequence length="474" mass="51826">MEKKLALLLGILLLLPVADFSGAALQVKANETSDSDPQTLSGLGNTETSNGKLSSAVNHAEDDRVKKDRDGVETGLENKAKLSGKTKSKKVLNAQKTKDGSADQENKNPHDKVVIKEVLEREENKDQVGKSKRDLDNEGDRNSSQKGPERDYNTKKGIGGSGDGENKKPDESVRPREEHEKEGDKDQVEGLNGDVENSKDTSNSSRQTELENDSVGNGGSIDDKGKQNAGVGAERVSEEDGNNGDGVTSDPEKKEGSSGDECYSSIRCTDQEKKMIACLRVPGNESPHLSLLIQNKGNDSITVNISAPDFVHLDTTTVRIGKKENKKVEVSIGNGGTDSLINLTSGNRVCILDFKDLITQSSSPNFKYLNLPARRPTIAFLSFSALLIMVSAWMFLSFRRKKLLSNGYAYQKVDMGLLVSSGIKQRLKDNDGWDENWGDDWNDEEAPRTPSKPSPSLSSKRLASRRLSKETWKD</sequence>
<dbReference type="InterPro" id="IPR055780">
    <property type="entry name" value="DUF7356"/>
</dbReference>
<name>W9RRA9_9ROSA</name>
<dbReference type="AlphaFoldDB" id="W9RRA9"/>
<protein>
    <recommendedName>
        <fullName evidence="4">DUF7356 domain-containing protein</fullName>
    </recommendedName>
</protein>
<organism evidence="5 7">
    <name type="scientific">Morus notabilis</name>
    <dbReference type="NCBI Taxonomy" id="981085"/>
    <lineage>
        <taxon>Eukaryota</taxon>
        <taxon>Viridiplantae</taxon>
        <taxon>Streptophyta</taxon>
        <taxon>Embryophyta</taxon>
        <taxon>Tracheophyta</taxon>
        <taxon>Spermatophyta</taxon>
        <taxon>Magnoliopsida</taxon>
        <taxon>eudicotyledons</taxon>
        <taxon>Gunneridae</taxon>
        <taxon>Pentapetalae</taxon>
        <taxon>rosids</taxon>
        <taxon>fabids</taxon>
        <taxon>Rosales</taxon>
        <taxon>Moraceae</taxon>
        <taxon>Moreae</taxon>
        <taxon>Morus</taxon>
    </lineage>
</organism>
<evidence type="ECO:0000256" key="3">
    <source>
        <dbReference type="SAM" id="SignalP"/>
    </source>
</evidence>
<dbReference type="KEGG" id="mnt:21387406"/>
<dbReference type="EMBL" id="KE344523">
    <property type="protein sequence ID" value="EXB66083.1"/>
    <property type="molecule type" value="Genomic_DNA"/>
</dbReference>